<proteinExistence type="predicted"/>
<organism evidence="1">
    <name type="scientific">Opuntia streptacantha</name>
    <name type="common">Prickly pear cactus</name>
    <name type="synonym">Opuntia cardona</name>
    <dbReference type="NCBI Taxonomy" id="393608"/>
    <lineage>
        <taxon>Eukaryota</taxon>
        <taxon>Viridiplantae</taxon>
        <taxon>Streptophyta</taxon>
        <taxon>Embryophyta</taxon>
        <taxon>Tracheophyta</taxon>
        <taxon>Spermatophyta</taxon>
        <taxon>Magnoliopsida</taxon>
        <taxon>eudicotyledons</taxon>
        <taxon>Gunneridae</taxon>
        <taxon>Pentapetalae</taxon>
        <taxon>Caryophyllales</taxon>
        <taxon>Cactineae</taxon>
        <taxon>Cactaceae</taxon>
        <taxon>Opuntioideae</taxon>
        <taxon>Opuntia</taxon>
    </lineage>
</organism>
<dbReference type="EMBL" id="GISG01009249">
    <property type="protein sequence ID" value="MBA4615895.1"/>
    <property type="molecule type" value="Transcribed_RNA"/>
</dbReference>
<accession>A0A7C8YE53</accession>
<reference evidence="1" key="2">
    <citation type="submission" date="2020-07" db="EMBL/GenBank/DDBJ databases">
        <authorList>
            <person name="Vera ALvarez R."/>
            <person name="Arias-Moreno D.M."/>
            <person name="Jimenez-Jacinto V."/>
            <person name="Jimenez-Bremont J.F."/>
            <person name="Swaminathan K."/>
            <person name="Moose S.P."/>
            <person name="Guerrero-Gonzalez M.L."/>
            <person name="Marino-Ramirez L."/>
            <person name="Landsman D."/>
            <person name="Rodriguez-Kessler M."/>
            <person name="Delgado-Sanchez P."/>
        </authorList>
    </citation>
    <scope>NUCLEOTIDE SEQUENCE</scope>
    <source>
        <tissue evidence="1">Cladode</tissue>
    </source>
</reference>
<reference evidence="1" key="1">
    <citation type="journal article" date="2013" name="J. Plant Res.">
        <title>Effect of fungi and light on seed germination of three Opuntia species from semiarid lands of central Mexico.</title>
        <authorList>
            <person name="Delgado-Sanchez P."/>
            <person name="Jimenez-Bremont J.F."/>
            <person name="Guerrero-Gonzalez Mde L."/>
            <person name="Flores J."/>
        </authorList>
    </citation>
    <scope>NUCLEOTIDE SEQUENCE</scope>
    <source>
        <tissue evidence="1">Cladode</tissue>
    </source>
</reference>
<protein>
    <submittedName>
        <fullName evidence="1">Uncharacterized protein</fullName>
    </submittedName>
</protein>
<sequence>MGGLVHLVVSLSLRNVVVVLPPELWNAIRPPCLLRNLYAIGHVVVKRIVGGIAAVNAAAPFLVPVRLFLLIGTHISALWFVERSWDVSNIHVNLSVTVATALHAWKLSLQT</sequence>
<name>A0A7C8YE53_OPUST</name>
<evidence type="ECO:0000313" key="1">
    <source>
        <dbReference type="EMBL" id="MBA4615895.1"/>
    </source>
</evidence>
<dbReference type="AlphaFoldDB" id="A0A7C8YE53"/>